<comment type="caution">
    <text evidence="1">The sequence shown here is derived from an EMBL/GenBank/DDBJ whole genome shotgun (WGS) entry which is preliminary data.</text>
</comment>
<evidence type="ECO:0000313" key="1">
    <source>
        <dbReference type="EMBL" id="KKK94695.1"/>
    </source>
</evidence>
<feature type="non-terminal residue" evidence="1">
    <location>
        <position position="22"/>
    </location>
</feature>
<protein>
    <submittedName>
        <fullName evidence="1">Uncharacterized protein</fullName>
    </submittedName>
</protein>
<organism evidence="1">
    <name type="scientific">marine sediment metagenome</name>
    <dbReference type="NCBI Taxonomy" id="412755"/>
    <lineage>
        <taxon>unclassified sequences</taxon>
        <taxon>metagenomes</taxon>
        <taxon>ecological metagenomes</taxon>
    </lineage>
</organism>
<dbReference type="EMBL" id="LAZR01047234">
    <property type="protein sequence ID" value="KKK94695.1"/>
    <property type="molecule type" value="Genomic_DNA"/>
</dbReference>
<reference evidence="1" key="1">
    <citation type="journal article" date="2015" name="Nature">
        <title>Complex archaea that bridge the gap between prokaryotes and eukaryotes.</title>
        <authorList>
            <person name="Spang A."/>
            <person name="Saw J.H."/>
            <person name="Jorgensen S.L."/>
            <person name="Zaremba-Niedzwiedzka K."/>
            <person name="Martijn J."/>
            <person name="Lind A.E."/>
            <person name="van Eijk R."/>
            <person name="Schleper C."/>
            <person name="Guy L."/>
            <person name="Ettema T.J."/>
        </authorList>
    </citation>
    <scope>NUCLEOTIDE SEQUENCE</scope>
</reference>
<name>A0A0F9A935_9ZZZZ</name>
<accession>A0A0F9A935</accession>
<dbReference type="AlphaFoldDB" id="A0A0F9A935"/>
<proteinExistence type="predicted"/>
<sequence>MRTQKKLVRWRILKAVEMRCPS</sequence>
<gene>
    <name evidence="1" type="ORF">LCGC14_2680290</name>
</gene>